<accession>A0A0P7B296</accession>
<dbReference type="Proteomes" id="UP000050424">
    <property type="component" value="Unassembled WGS sequence"/>
</dbReference>
<dbReference type="AlphaFoldDB" id="A0A0P7B296"/>
<comment type="caution">
    <text evidence="2">The sequence shown here is derived from an EMBL/GenBank/DDBJ whole genome shotgun (WGS) entry which is preliminary data.</text>
</comment>
<name>A0A0P7B296_9HYPO</name>
<reference evidence="2 3" key="1">
    <citation type="submission" date="2015-09" db="EMBL/GenBank/DDBJ databases">
        <title>Draft genome of a European isolate of the apple canker pathogen Neonectria ditissima.</title>
        <authorList>
            <person name="Gomez-Cortecero A."/>
            <person name="Harrison R.J."/>
            <person name="Armitage A.D."/>
        </authorList>
    </citation>
    <scope>NUCLEOTIDE SEQUENCE [LARGE SCALE GENOMIC DNA]</scope>
    <source>
        <strain evidence="2 3">R09/05</strain>
    </source>
</reference>
<gene>
    <name evidence="2" type="ORF">AK830_g11792</name>
</gene>
<evidence type="ECO:0000313" key="2">
    <source>
        <dbReference type="EMBL" id="KPM34786.1"/>
    </source>
</evidence>
<dbReference type="OrthoDB" id="5424209at2759"/>
<proteinExistence type="predicted"/>
<organism evidence="2 3">
    <name type="scientific">Neonectria ditissima</name>
    <dbReference type="NCBI Taxonomy" id="78410"/>
    <lineage>
        <taxon>Eukaryota</taxon>
        <taxon>Fungi</taxon>
        <taxon>Dikarya</taxon>
        <taxon>Ascomycota</taxon>
        <taxon>Pezizomycotina</taxon>
        <taxon>Sordariomycetes</taxon>
        <taxon>Hypocreomycetidae</taxon>
        <taxon>Hypocreales</taxon>
        <taxon>Nectriaceae</taxon>
        <taxon>Neonectria</taxon>
    </lineage>
</organism>
<protein>
    <submittedName>
        <fullName evidence="2">Uncharacterized protein</fullName>
    </submittedName>
</protein>
<evidence type="ECO:0000313" key="3">
    <source>
        <dbReference type="Proteomes" id="UP000050424"/>
    </source>
</evidence>
<feature type="region of interest" description="Disordered" evidence="1">
    <location>
        <begin position="1"/>
        <end position="23"/>
    </location>
</feature>
<evidence type="ECO:0000256" key="1">
    <source>
        <dbReference type="SAM" id="MobiDB-lite"/>
    </source>
</evidence>
<dbReference type="EMBL" id="LKCW01000301">
    <property type="protein sequence ID" value="KPM34786.1"/>
    <property type="molecule type" value="Genomic_DNA"/>
</dbReference>
<keyword evidence="3" id="KW-1185">Reference proteome</keyword>
<sequence length="493" mass="54692">MDVIEAPPAPLPPSEDEQKGYYYGLPSQPRLVARSSTDRWEPPRGNWPRGKLFDPVGQHRIANLWNDPSTSTLRQDIVEALGSIRWTAIDVLRLGYEAEDFGAQEQQKNPITLLVSVESNSTSWEQGHAAVMQCRRILQQHHINDVHCDMKEASVVPLASPPTAPPTAPKLITGNITHPEEVYNLFSEYLGHSIATHSLPTREGTKCLYLRLKGTGKVLALTCRHVVFGKEALNEDYRHDESAPKSAVTVIQPGDGCLEGGRTICKGTDHTEDIIKLFENDDGMSEDDKKANIAIERANRRGVEQAEKLVEEHNDKDKRIFGHVLFSPKISNTIRGTTGPRVQPRLRDWALIELHPGKHTTPLADLKNRVSITVGGLAMLTAAKSAENFPIDLRLAINSGNHTIALRGRIPEREMKNPPMEAKSTDDPAILVAKHGRSTGFTVGLANNVVSVKRQPIDNVYFLSEEWCIIGQKKNRDGKREKFSHRGDSGACV</sequence>